<name>A0A6G1I243_9PEZI</name>
<evidence type="ECO:0000313" key="4">
    <source>
        <dbReference type="Proteomes" id="UP000799640"/>
    </source>
</evidence>
<feature type="domain" description="Ppx/GppA phosphatase N-terminal" evidence="1">
    <location>
        <begin position="33"/>
        <end position="214"/>
    </location>
</feature>
<dbReference type="Pfam" id="PF23566">
    <property type="entry name" value="RTG2_C"/>
    <property type="match status" value="1"/>
</dbReference>
<evidence type="ECO:0000313" key="3">
    <source>
        <dbReference type="EMBL" id="KAF2402139.1"/>
    </source>
</evidence>
<gene>
    <name evidence="3" type="ORF">EJ06DRAFT_536700</name>
</gene>
<protein>
    <submittedName>
        <fullName evidence="3">Retrograde regulation protein 2</fullName>
    </submittedName>
</protein>
<dbReference type="Gene3D" id="3.30.420.40">
    <property type="match status" value="1"/>
</dbReference>
<evidence type="ECO:0000259" key="2">
    <source>
        <dbReference type="Pfam" id="PF23566"/>
    </source>
</evidence>
<organism evidence="3 4">
    <name type="scientific">Trichodelitschia bisporula</name>
    <dbReference type="NCBI Taxonomy" id="703511"/>
    <lineage>
        <taxon>Eukaryota</taxon>
        <taxon>Fungi</taxon>
        <taxon>Dikarya</taxon>
        <taxon>Ascomycota</taxon>
        <taxon>Pezizomycotina</taxon>
        <taxon>Dothideomycetes</taxon>
        <taxon>Dothideomycetes incertae sedis</taxon>
        <taxon>Phaeotrichales</taxon>
        <taxon>Phaeotrichaceae</taxon>
        <taxon>Trichodelitschia</taxon>
    </lineage>
</organism>
<dbReference type="EMBL" id="ML996691">
    <property type="protein sequence ID" value="KAF2402139.1"/>
    <property type="molecule type" value="Genomic_DNA"/>
</dbReference>
<dbReference type="PANTHER" id="PTHR30005">
    <property type="entry name" value="EXOPOLYPHOSPHATASE"/>
    <property type="match status" value="1"/>
</dbReference>
<proteinExistence type="predicted"/>
<dbReference type="InterPro" id="IPR003695">
    <property type="entry name" value="Ppx_GppA_N"/>
</dbReference>
<keyword evidence="4" id="KW-1185">Reference proteome</keyword>
<dbReference type="SUPFAM" id="SSF53067">
    <property type="entry name" value="Actin-like ATPase domain"/>
    <property type="match status" value="2"/>
</dbReference>
<sequence length="532" mass="56530">MAPQNPNYVAIVDMGSNGIRYSITDLAPATARIMPSIYQDRAGISLYDAQWAGGVKVPIPDTTISAVIAVLQRFQRTCAAFGVPASNVRVLATEATRQAANSEAFRERIKEATGWTVEMLPKEEEGVVGALGVASSFFTARGLMMDLGGGSTQLTWISARHGEMEMSARGAVSLPYGAAALTRRLEEAHSQGRAAVSTLREEITGALKEAVAAIAIPPTIEADIKSEQGLTLYLSGGGFRGWGFILMSARSPPYPIHIINGFRAPVADFHSTDVVSSIAATDDKLFRVSERRAGQVPAVALLVECLEKALPAIKTVAFAQGGVREGVLFRGLSTATRATHPLVTVTRAHAPPSVDVLAKLLRAAAPPGESMSEYALTALANAMYIYGSLNKDVQAAACLRSTTTGLLAGVHGADHGERAAVAVMLCERRGGAGALSPDDERFMRGLMGLLGSEEGWWCVYFGRVAGVLGECYPAGVVEGDGVKVDATWEDRGESKKGKDKGMALRVTFDFTGEGVEGGLRWMGWLGRRIRWS</sequence>
<dbReference type="GO" id="GO:0006357">
    <property type="term" value="P:regulation of transcription by RNA polymerase II"/>
    <property type="evidence" value="ECO:0007669"/>
    <property type="project" value="TreeGrafter"/>
</dbReference>
<dbReference type="PANTHER" id="PTHR30005:SF0">
    <property type="entry name" value="RETROGRADE REGULATION PROTEIN 2"/>
    <property type="match status" value="1"/>
</dbReference>
<dbReference type="FunFam" id="3.30.420.40:FF:000191">
    <property type="entry name" value="Retrograde regulation protein 2"/>
    <property type="match status" value="1"/>
</dbReference>
<dbReference type="InterPro" id="IPR057512">
    <property type="entry name" value="RTG2_C"/>
</dbReference>
<accession>A0A6G1I243</accession>
<dbReference type="InterPro" id="IPR050273">
    <property type="entry name" value="GppA/Ppx_hydrolase"/>
</dbReference>
<dbReference type="AlphaFoldDB" id="A0A6G1I243"/>
<dbReference type="Gene3D" id="3.30.420.150">
    <property type="entry name" value="Exopolyphosphatase. Domain 2"/>
    <property type="match status" value="1"/>
</dbReference>
<feature type="domain" description="RTG2 C-terminal" evidence="2">
    <location>
        <begin position="340"/>
        <end position="509"/>
    </location>
</feature>
<dbReference type="Pfam" id="PF02541">
    <property type="entry name" value="Ppx-GppA"/>
    <property type="match status" value="1"/>
</dbReference>
<dbReference type="InterPro" id="IPR043129">
    <property type="entry name" value="ATPase_NBD"/>
</dbReference>
<dbReference type="OrthoDB" id="2014654at2759"/>
<dbReference type="Proteomes" id="UP000799640">
    <property type="component" value="Unassembled WGS sequence"/>
</dbReference>
<reference evidence="3" key="1">
    <citation type="journal article" date="2020" name="Stud. Mycol.">
        <title>101 Dothideomycetes genomes: a test case for predicting lifestyles and emergence of pathogens.</title>
        <authorList>
            <person name="Haridas S."/>
            <person name="Albert R."/>
            <person name="Binder M."/>
            <person name="Bloem J."/>
            <person name="Labutti K."/>
            <person name="Salamov A."/>
            <person name="Andreopoulos B."/>
            <person name="Baker S."/>
            <person name="Barry K."/>
            <person name="Bills G."/>
            <person name="Bluhm B."/>
            <person name="Cannon C."/>
            <person name="Castanera R."/>
            <person name="Culley D."/>
            <person name="Daum C."/>
            <person name="Ezra D."/>
            <person name="Gonzalez J."/>
            <person name="Henrissat B."/>
            <person name="Kuo A."/>
            <person name="Liang C."/>
            <person name="Lipzen A."/>
            <person name="Lutzoni F."/>
            <person name="Magnuson J."/>
            <person name="Mondo S."/>
            <person name="Nolan M."/>
            <person name="Ohm R."/>
            <person name="Pangilinan J."/>
            <person name="Park H.-J."/>
            <person name="Ramirez L."/>
            <person name="Alfaro M."/>
            <person name="Sun H."/>
            <person name="Tritt A."/>
            <person name="Yoshinaga Y."/>
            <person name="Zwiers L.-H."/>
            <person name="Turgeon B."/>
            <person name="Goodwin S."/>
            <person name="Spatafora J."/>
            <person name="Crous P."/>
            <person name="Grigoriev I."/>
        </authorList>
    </citation>
    <scope>NUCLEOTIDE SEQUENCE</scope>
    <source>
        <strain evidence="3">CBS 262.69</strain>
    </source>
</reference>
<evidence type="ECO:0000259" key="1">
    <source>
        <dbReference type="Pfam" id="PF02541"/>
    </source>
</evidence>